<keyword evidence="7" id="KW-0175">Coiled coil</keyword>
<feature type="domain" description="SH3" evidence="8">
    <location>
        <begin position="481"/>
        <end position="557"/>
    </location>
</feature>
<protein>
    <recommendedName>
        <fullName evidence="12">SH3 domain-containing protein</fullName>
    </recommendedName>
</protein>
<dbReference type="Pfam" id="PF00611">
    <property type="entry name" value="FCH"/>
    <property type="match status" value="1"/>
</dbReference>
<comment type="subcellular location">
    <subcellularLocation>
        <location evidence="1">Cytoplasm</location>
        <location evidence="1">Cytoskeleton</location>
    </subcellularLocation>
</comment>
<dbReference type="PROSITE" id="PS50002">
    <property type="entry name" value="SH3"/>
    <property type="match status" value="1"/>
</dbReference>
<evidence type="ECO:0000256" key="7">
    <source>
        <dbReference type="PROSITE-ProRule" id="PRU01077"/>
    </source>
</evidence>
<keyword evidence="2 6" id="KW-0728">SH3 domain</keyword>
<evidence type="ECO:0000256" key="5">
    <source>
        <dbReference type="ARBA" id="ARBA00023212"/>
    </source>
</evidence>
<dbReference type="GO" id="GO:0005737">
    <property type="term" value="C:cytoplasm"/>
    <property type="evidence" value="ECO:0007669"/>
    <property type="project" value="TreeGrafter"/>
</dbReference>
<evidence type="ECO:0000259" key="8">
    <source>
        <dbReference type="PROSITE" id="PS50002"/>
    </source>
</evidence>
<dbReference type="InterPro" id="IPR001060">
    <property type="entry name" value="FCH_dom"/>
</dbReference>
<name>A0A8R1Y2U3_ONCVO</name>
<dbReference type="PANTHER" id="PTHR23065:SF7">
    <property type="entry name" value="NOSTRIN, ISOFORM H"/>
    <property type="match status" value="1"/>
</dbReference>
<dbReference type="SUPFAM" id="SSF50044">
    <property type="entry name" value="SH3-domain"/>
    <property type="match status" value="1"/>
</dbReference>
<feature type="domain" description="F-BAR" evidence="9">
    <location>
        <begin position="36"/>
        <end position="290"/>
    </location>
</feature>
<evidence type="ECO:0000313" key="11">
    <source>
        <dbReference type="Proteomes" id="UP000024404"/>
    </source>
</evidence>
<keyword evidence="5" id="KW-0206">Cytoskeleton</keyword>
<evidence type="ECO:0000256" key="3">
    <source>
        <dbReference type="ARBA" id="ARBA00022490"/>
    </source>
</evidence>
<dbReference type="EnsemblMetazoa" id="OVOC8063.1">
    <property type="protein sequence ID" value="OVOC8063.1"/>
    <property type="gene ID" value="WBGene00244872"/>
</dbReference>
<reference evidence="10" key="2">
    <citation type="submission" date="2022-06" db="UniProtKB">
        <authorList>
            <consortium name="EnsemblMetazoa"/>
        </authorList>
    </citation>
    <scope>IDENTIFICATION</scope>
</reference>
<dbReference type="InterPro" id="IPR036028">
    <property type="entry name" value="SH3-like_dom_sf"/>
</dbReference>
<dbReference type="Gene3D" id="1.20.1270.60">
    <property type="entry name" value="Arfaptin homology (AH) domain/BAR domain"/>
    <property type="match status" value="1"/>
</dbReference>
<keyword evidence="4" id="KW-0597">Phosphoprotein</keyword>
<dbReference type="Proteomes" id="UP000024404">
    <property type="component" value="Unassembled WGS sequence"/>
</dbReference>
<dbReference type="InterPro" id="IPR031160">
    <property type="entry name" value="F_BAR_dom"/>
</dbReference>
<dbReference type="Pfam" id="PF00018">
    <property type="entry name" value="SH3_1"/>
    <property type="match status" value="1"/>
</dbReference>
<dbReference type="PROSITE" id="PS51741">
    <property type="entry name" value="F_BAR"/>
    <property type="match status" value="1"/>
</dbReference>
<dbReference type="SUPFAM" id="SSF103657">
    <property type="entry name" value="BAR/IMD domain-like"/>
    <property type="match status" value="1"/>
</dbReference>
<evidence type="ECO:0000259" key="9">
    <source>
        <dbReference type="PROSITE" id="PS51741"/>
    </source>
</evidence>
<evidence type="ECO:0000256" key="1">
    <source>
        <dbReference type="ARBA" id="ARBA00004245"/>
    </source>
</evidence>
<reference evidence="11" key="1">
    <citation type="submission" date="2013-10" db="EMBL/GenBank/DDBJ databases">
        <title>Genome sequencing of Onchocerca volvulus.</title>
        <authorList>
            <person name="Cotton J."/>
            <person name="Tsai J."/>
            <person name="Stanley E."/>
            <person name="Tracey A."/>
            <person name="Holroyd N."/>
            <person name="Lustigman S."/>
            <person name="Berriman M."/>
        </authorList>
    </citation>
    <scope>NUCLEOTIDE SEQUENCE</scope>
</reference>
<evidence type="ECO:0008006" key="12">
    <source>
        <dbReference type="Google" id="ProtNLM"/>
    </source>
</evidence>
<accession>A0A8R1Y2U3</accession>
<evidence type="ECO:0000313" key="10">
    <source>
        <dbReference type="EnsemblMetazoa" id="OVOC8063.1"/>
    </source>
</evidence>
<dbReference type="CDD" id="cd00174">
    <property type="entry name" value="SH3"/>
    <property type="match status" value="1"/>
</dbReference>
<dbReference type="InterPro" id="IPR001452">
    <property type="entry name" value="SH3_domain"/>
</dbReference>
<dbReference type="EMBL" id="CMVM020000244">
    <property type="status" value="NOT_ANNOTATED_CDS"/>
    <property type="molecule type" value="Genomic_DNA"/>
</dbReference>
<keyword evidence="3" id="KW-0963">Cytoplasm</keyword>
<sequence>MHSRMSRLRRSLSRGSLFNGLSKSQLSLVDLPTLHQQSMLVRKFSTPAAFPQLRQLVHTNNDILREIISIFDERASLDFAYSKTMQKLSSRLHKVSSKSPGIIDRAWSYVADQFDAQASMHNNLGSAIIDDIVQPLRAIFNSQHKTIRATEQLANRELRFLTSKRDELSKIKRLLHSSSRDLEKIEQLIDNDQMSNIKLSVRKRKLLEQVMKQEQTYIEETIATERQRRLTDGVLRKGVEYLELVEKQRLAHCQTALGRFQRKISQLGPNLNMMFERCINALNDAINAEPNEQISMLTPICSTNHTIYLCDFHAENFAEVIGGQRRRWTLERINAVLHEYLKRTQLEVNPTLPSSTNITNCSYIEFLEYLIYKINEALKSIDGAQNREYHRLARFQQKFKDKIGLTQTVLTIPLDDFENIEKPSAPSLPTTSSMEDETEPIVNETREPLEQYAAPRSMISCDESQHMQNTSSSTCTSNSETIKRIYRVLYDFTATTEDELDVHAGDCVLVEGKIGNDWMIGQIISNNQMIDGNSIVISKINNKIGRFPTSYVASANSS</sequence>
<dbReference type="AlphaFoldDB" id="A0A8R1Y2U3"/>
<dbReference type="InterPro" id="IPR027267">
    <property type="entry name" value="AH/BAR_dom_sf"/>
</dbReference>
<organism evidence="10 11">
    <name type="scientific">Onchocerca volvulus</name>
    <dbReference type="NCBI Taxonomy" id="6282"/>
    <lineage>
        <taxon>Eukaryota</taxon>
        <taxon>Metazoa</taxon>
        <taxon>Ecdysozoa</taxon>
        <taxon>Nematoda</taxon>
        <taxon>Chromadorea</taxon>
        <taxon>Rhabditida</taxon>
        <taxon>Spirurina</taxon>
        <taxon>Spiruromorpha</taxon>
        <taxon>Filarioidea</taxon>
        <taxon>Onchocercidae</taxon>
        <taxon>Onchocerca</taxon>
    </lineage>
</organism>
<keyword evidence="11" id="KW-1185">Reference proteome</keyword>
<dbReference type="Gene3D" id="2.30.30.40">
    <property type="entry name" value="SH3 Domains"/>
    <property type="match status" value="1"/>
</dbReference>
<proteinExistence type="predicted"/>
<evidence type="ECO:0000256" key="4">
    <source>
        <dbReference type="ARBA" id="ARBA00022553"/>
    </source>
</evidence>
<dbReference type="GO" id="GO:0043226">
    <property type="term" value="C:organelle"/>
    <property type="evidence" value="ECO:0007669"/>
    <property type="project" value="UniProtKB-ARBA"/>
</dbReference>
<dbReference type="SMART" id="SM00055">
    <property type="entry name" value="FCH"/>
    <property type="match status" value="1"/>
</dbReference>
<dbReference type="OMA" id="HRLARFQ"/>
<dbReference type="PANTHER" id="PTHR23065">
    <property type="entry name" value="PROLINE-SERINE-THREONINE PHOSPHATASE INTERACTING PROTEIN 1"/>
    <property type="match status" value="1"/>
</dbReference>
<evidence type="ECO:0000256" key="2">
    <source>
        <dbReference type="ARBA" id="ARBA00022443"/>
    </source>
</evidence>
<dbReference type="SMART" id="SM00326">
    <property type="entry name" value="SH3"/>
    <property type="match status" value="1"/>
</dbReference>
<dbReference type="GO" id="GO:0005886">
    <property type="term" value="C:plasma membrane"/>
    <property type="evidence" value="ECO:0007669"/>
    <property type="project" value="TreeGrafter"/>
</dbReference>
<evidence type="ECO:0000256" key="6">
    <source>
        <dbReference type="PROSITE-ProRule" id="PRU00192"/>
    </source>
</evidence>